<dbReference type="RefSeq" id="WP_058452740.1">
    <property type="nucleotide sequence ID" value="NZ_CAAAIB010000002.1"/>
</dbReference>
<proteinExistence type="predicted"/>
<keyword evidence="3" id="KW-1185">Reference proteome</keyword>
<reference evidence="2 3" key="1">
    <citation type="submission" date="2015-11" db="EMBL/GenBank/DDBJ databases">
        <title>Genomic analysis of 38 Legionella species identifies large and diverse effector repertoires.</title>
        <authorList>
            <person name="Burstein D."/>
            <person name="Amaro F."/>
            <person name="Zusman T."/>
            <person name="Lifshitz Z."/>
            <person name="Cohen O."/>
            <person name="Gilbert J.A."/>
            <person name="Pupko T."/>
            <person name="Shuman H.A."/>
            <person name="Segal G."/>
        </authorList>
    </citation>
    <scope>NUCLEOTIDE SEQUENCE [LARGE SCALE GENOMIC DNA]</scope>
    <source>
        <strain evidence="2 3">PX-1-G2-E2</strain>
    </source>
</reference>
<evidence type="ECO:0000256" key="1">
    <source>
        <dbReference type="SAM" id="MobiDB-lite"/>
    </source>
</evidence>
<accession>A0A0W0W061</accession>
<organism evidence="2 3">
    <name type="scientific">Legionella maceachernii</name>
    <dbReference type="NCBI Taxonomy" id="466"/>
    <lineage>
        <taxon>Bacteria</taxon>
        <taxon>Pseudomonadati</taxon>
        <taxon>Pseudomonadota</taxon>
        <taxon>Gammaproteobacteria</taxon>
        <taxon>Legionellales</taxon>
        <taxon>Legionellaceae</taxon>
        <taxon>Legionella</taxon>
    </lineage>
</organism>
<dbReference type="Proteomes" id="UP000054908">
    <property type="component" value="Unassembled WGS sequence"/>
</dbReference>
<sequence length="118" mass="14034">MQTETFRNRRNLFNSMQNPVPELIELNMQTLRNISFIQPGDLSSLKNPQELFDKSMRMFINNGHKMLEYFQHATEILEKNWLSSSHQAMTNLRQGMQQSREAMDQPIRKRPSSRRKAH</sequence>
<dbReference type="AlphaFoldDB" id="A0A0W0W061"/>
<comment type="caution">
    <text evidence="2">The sequence shown here is derived from an EMBL/GenBank/DDBJ whole genome shotgun (WGS) entry which is preliminary data.</text>
</comment>
<gene>
    <name evidence="2" type="ORF">Lmac_1999</name>
</gene>
<dbReference type="OrthoDB" id="5654259at2"/>
<evidence type="ECO:0000313" key="3">
    <source>
        <dbReference type="Proteomes" id="UP000054908"/>
    </source>
</evidence>
<dbReference type="PATRIC" id="fig|466.6.peg.2116"/>
<dbReference type="EMBL" id="LNYL01000044">
    <property type="protein sequence ID" value="KTD25635.1"/>
    <property type="molecule type" value="Genomic_DNA"/>
</dbReference>
<protein>
    <recommendedName>
        <fullName evidence="4">Phasin protein</fullName>
    </recommendedName>
</protein>
<feature type="region of interest" description="Disordered" evidence="1">
    <location>
        <begin position="91"/>
        <end position="118"/>
    </location>
</feature>
<feature type="compositionally biased region" description="Basic residues" evidence="1">
    <location>
        <begin position="108"/>
        <end position="118"/>
    </location>
</feature>
<evidence type="ECO:0008006" key="4">
    <source>
        <dbReference type="Google" id="ProtNLM"/>
    </source>
</evidence>
<name>A0A0W0W061_9GAMM</name>
<feature type="compositionally biased region" description="Polar residues" evidence="1">
    <location>
        <begin position="91"/>
        <end position="100"/>
    </location>
</feature>
<evidence type="ECO:0000313" key="2">
    <source>
        <dbReference type="EMBL" id="KTD25635.1"/>
    </source>
</evidence>